<dbReference type="InterPro" id="IPR029000">
    <property type="entry name" value="Cyclophilin-like_dom_sf"/>
</dbReference>
<keyword evidence="5" id="KW-0732">Signal</keyword>
<dbReference type="EMBL" id="JADEYS010000011">
    <property type="protein sequence ID" value="MBE9398037.1"/>
    <property type="molecule type" value="Genomic_DNA"/>
</dbReference>
<dbReference type="PIRSF" id="PIRSF001467">
    <property type="entry name" value="Peptidylpro_ismrse"/>
    <property type="match status" value="1"/>
</dbReference>
<evidence type="ECO:0000313" key="8">
    <source>
        <dbReference type="Proteomes" id="UP000640333"/>
    </source>
</evidence>
<dbReference type="GO" id="GO:0003755">
    <property type="term" value="F:peptidyl-prolyl cis-trans isomerase activity"/>
    <property type="evidence" value="ECO:0007669"/>
    <property type="project" value="UniProtKB-UniRule"/>
</dbReference>
<keyword evidence="8" id="KW-1185">Reference proteome</keyword>
<dbReference type="Pfam" id="PF00160">
    <property type="entry name" value="Pro_isomerase"/>
    <property type="match status" value="1"/>
</dbReference>
<gene>
    <name evidence="7" type="ORF">IOQ59_12285</name>
</gene>
<dbReference type="EC" id="5.2.1.8" evidence="5"/>
<evidence type="ECO:0000256" key="5">
    <source>
        <dbReference type="RuleBase" id="RU363019"/>
    </source>
</evidence>
<dbReference type="SUPFAM" id="SSF50891">
    <property type="entry name" value="Cyclophilin-like"/>
    <property type="match status" value="1"/>
</dbReference>
<dbReference type="PROSITE" id="PS00170">
    <property type="entry name" value="CSA_PPIASE_1"/>
    <property type="match status" value="1"/>
</dbReference>
<feature type="signal peptide" evidence="5">
    <location>
        <begin position="1"/>
        <end position="23"/>
    </location>
</feature>
<dbReference type="AlphaFoldDB" id="A0A8J7FPU6"/>
<sequence>MTTRTLYSLCCALLLTFSGLLQAAPTLVTLETNQGIIELELDGDKAPKTVANFLSYVDEGFYNGTVFHRVIAGFMIQGGGFTEAMNKKTTKAAIENESSNGLKNLPGTIAMARTQHPNSATAQFFINTVNNTFLNPGARGPGYAVFGKVVNGMDIVMKISRLPTMSKGMYRDVPKSPVIIVKAYRTEQKADTGHKKAAY</sequence>
<feature type="domain" description="PPIase cyclophilin-type" evidence="6">
    <location>
        <begin position="27"/>
        <end position="185"/>
    </location>
</feature>
<evidence type="ECO:0000256" key="4">
    <source>
        <dbReference type="ARBA" id="ARBA00023235"/>
    </source>
</evidence>
<protein>
    <recommendedName>
        <fullName evidence="5">Peptidyl-prolyl cis-trans isomerase</fullName>
        <shortName evidence="5">PPIase</shortName>
        <ecNumber evidence="5">5.2.1.8</ecNumber>
    </recommendedName>
</protein>
<proteinExistence type="inferred from homology"/>
<dbReference type="PANTHER" id="PTHR43246">
    <property type="entry name" value="PEPTIDYL-PROLYL CIS-TRANS ISOMERASE CYP38, CHLOROPLASTIC"/>
    <property type="match status" value="1"/>
</dbReference>
<evidence type="ECO:0000256" key="1">
    <source>
        <dbReference type="ARBA" id="ARBA00002388"/>
    </source>
</evidence>
<evidence type="ECO:0000256" key="3">
    <source>
        <dbReference type="ARBA" id="ARBA00023110"/>
    </source>
</evidence>
<organism evidence="7 8">
    <name type="scientific">Pontibacterium sinense</name>
    <dbReference type="NCBI Taxonomy" id="2781979"/>
    <lineage>
        <taxon>Bacteria</taxon>
        <taxon>Pseudomonadati</taxon>
        <taxon>Pseudomonadota</taxon>
        <taxon>Gammaproteobacteria</taxon>
        <taxon>Oceanospirillales</taxon>
        <taxon>Oceanospirillaceae</taxon>
        <taxon>Pontibacterium</taxon>
    </lineage>
</organism>
<keyword evidence="4 5" id="KW-0413">Isomerase</keyword>
<dbReference type="InterPro" id="IPR024936">
    <property type="entry name" value="Cyclophilin-type_PPIase"/>
</dbReference>
<dbReference type="InterPro" id="IPR020892">
    <property type="entry name" value="Cyclophilin-type_PPIase_CS"/>
</dbReference>
<dbReference type="GO" id="GO:0006457">
    <property type="term" value="P:protein folding"/>
    <property type="evidence" value="ECO:0007669"/>
    <property type="project" value="InterPro"/>
</dbReference>
<dbReference type="PROSITE" id="PS50072">
    <property type="entry name" value="CSA_PPIASE_2"/>
    <property type="match status" value="1"/>
</dbReference>
<dbReference type="Proteomes" id="UP000640333">
    <property type="component" value="Unassembled WGS sequence"/>
</dbReference>
<evidence type="ECO:0000259" key="6">
    <source>
        <dbReference type="PROSITE" id="PS50072"/>
    </source>
</evidence>
<name>A0A8J7FPU6_9GAMM</name>
<comment type="similarity">
    <text evidence="2 5">Belongs to the cyclophilin-type PPIase family.</text>
</comment>
<comment type="catalytic activity">
    <reaction evidence="5">
        <text>[protein]-peptidylproline (omega=180) = [protein]-peptidylproline (omega=0)</text>
        <dbReference type="Rhea" id="RHEA:16237"/>
        <dbReference type="Rhea" id="RHEA-COMP:10747"/>
        <dbReference type="Rhea" id="RHEA-COMP:10748"/>
        <dbReference type="ChEBI" id="CHEBI:83833"/>
        <dbReference type="ChEBI" id="CHEBI:83834"/>
        <dbReference type="EC" id="5.2.1.8"/>
    </reaction>
</comment>
<dbReference type="InterPro" id="IPR002130">
    <property type="entry name" value="Cyclophilin-type_PPIase_dom"/>
</dbReference>
<keyword evidence="3 5" id="KW-0697">Rotamase</keyword>
<evidence type="ECO:0000313" key="7">
    <source>
        <dbReference type="EMBL" id="MBE9398037.1"/>
    </source>
</evidence>
<evidence type="ECO:0000256" key="2">
    <source>
        <dbReference type="ARBA" id="ARBA00007365"/>
    </source>
</evidence>
<feature type="chain" id="PRO_5035337023" description="Peptidyl-prolyl cis-trans isomerase" evidence="5">
    <location>
        <begin position="24"/>
        <end position="199"/>
    </location>
</feature>
<reference evidence="7" key="1">
    <citation type="submission" date="2020-10" db="EMBL/GenBank/DDBJ databases">
        <title>Bacterium isolated from coastal waters sediment.</title>
        <authorList>
            <person name="Chen R.-J."/>
            <person name="Lu D.-C."/>
            <person name="Zhu K.-L."/>
            <person name="Du Z.-J."/>
        </authorList>
    </citation>
    <scope>NUCLEOTIDE SEQUENCE</scope>
    <source>
        <strain evidence="7">N1Y112</strain>
    </source>
</reference>
<dbReference type="PRINTS" id="PR00153">
    <property type="entry name" value="CSAPPISMRASE"/>
</dbReference>
<accession>A0A8J7FPU6</accession>
<dbReference type="RefSeq" id="WP_193953671.1">
    <property type="nucleotide sequence ID" value="NZ_JADEYS010000011.1"/>
</dbReference>
<dbReference type="InterPro" id="IPR044665">
    <property type="entry name" value="E_coli_cyclophilin_A-like"/>
</dbReference>
<dbReference type="Gene3D" id="2.40.100.10">
    <property type="entry name" value="Cyclophilin-like"/>
    <property type="match status" value="1"/>
</dbReference>
<dbReference type="CDD" id="cd01920">
    <property type="entry name" value="cyclophilin_EcCYP_like"/>
    <property type="match status" value="1"/>
</dbReference>
<comment type="caution">
    <text evidence="7">The sequence shown here is derived from an EMBL/GenBank/DDBJ whole genome shotgun (WGS) entry which is preliminary data.</text>
</comment>
<comment type="function">
    <text evidence="1 5">PPIases accelerate the folding of proteins. It catalyzes the cis-trans isomerization of proline imidic peptide bonds in oligopeptides.</text>
</comment>